<evidence type="ECO:0000313" key="2">
    <source>
        <dbReference type="Proteomes" id="UP000217154"/>
    </source>
</evidence>
<dbReference type="Proteomes" id="UP000217154">
    <property type="component" value="Chromosome"/>
</dbReference>
<dbReference type="EMBL" id="CP023284">
    <property type="protein sequence ID" value="ATA54590.1"/>
    <property type="molecule type" value="Genomic_DNA"/>
</dbReference>
<evidence type="ECO:0000313" key="1">
    <source>
        <dbReference type="EMBL" id="ATA54590.1"/>
    </source>
</evidence>
<gene>
    <name evidence="1" type="ORF">CKY39_16265</name>
</gene>
<organism evidence="1 2">
    <name type="scientific">Variovorax boronicumulans</name>
    <dbReference type="NCBI Taxonomy" id="436515"/>
    <lineage>
        <taxon>Bacteria</taxon>
        <taxon>Pseudomonadati</taxon>
        <taxon>Pseudomonadota</taxon>
        <taxon>Betaproteobacteria</taxon>
        <taxon>Burkholderiales</taxon>
        <taxon>Comamonadaceae</taxon>
        <taxon>Variovorax</taxon>
    </lineage>
</organism>
<dbReference type="KEGG" id="vbo:CKY39_16265"/>
<accession>A0A250DJS1</accession>
<reference evidence="1 2" key="1">
    <citation type="submission" date="2017-09" db="EMBL/GenBank/DDBJ databases">
        <title>The diverse metabolic capabilities of V. boronicumulans make it an excellent choice for continued studies on novel biodegradation.</title>
        <authorList>
            <person name="Sun S."/>
        </authorList>
    </citation>
    <scope>NUCLEOTIDE SEQUENCE [LARGE SCALE GENOMIC DNA]</scope>
    <source>
        <strain evidence="1 2">J1</strain>
    </source>
</reference>
<sequence>MPWPGQLIVENEVYQFRVTIGAGVDRGTLQQMVLTVDAPDIEEQVDDLPVAAGGTVIPYTKPFTVIKNIGATLQANASGGVTLETTKTPNLAPVIRVFNAAHTSVGGATVDLTIKGY</sequence>
<dbReference type="AlphaFoldDB" id="A0A250DJS1"/>
<protein>
    <submittedName>
        <fullName evidence="1">Uncharacterized protein</fullName>
    </submittedName>
</protein>
<proteinExistence type="predicted"/>
<name>A0A250DJS1_9BURK</name>